<organism evidence="3 4">
    <name type="scientific">Paenibacillus glycinis</name>
    <dbReference type="NCBI Taxonomy" id="2697035"/>
    <lineage>
        <taxon>Bacteria</taxon>
        <taxon>Bacillati</taxon>
        <taxon>Bacillota</taxon>
        <taxon>Bacilli</taxon>
        <taxon>Bacillales</taxon>
        <taxon>Paenibacillaceae</taxon>
        <taxon>Paenibacillus</taxon>
    </lineage>
</organism>
<accession>A0ABW9XNG6</accession>
<dbReference type="Pfam" id="PF07833">
    <property type="entry name" value="Cu_amine_oxidN1"/>
    <property type="match status" value="1"/>
</dbReference>
<keyword evidence="4" id="KW-1185">Reference proteome</keyword>
<evidence type="ECO:0000313" key="3">
    <source>
        <dbReference type="EMBL" id="NBD24175.1"/>
    </source>
</evidence>
<gene>
    <name evidence="3" type="ORF">GT019_09840</name>
</gene>
<dbReference type="Proteomes" id="UP000665561">
    <property type="component" value="Unassembled WGS sequence"/>
</dbReference>
<sequence length="173" mass="18389">MKTKKLILPAVLGLSLLPPAIANADSAPTPSATAYAETMPSDSLTLCTIKLKVNDPMLSYNGSVSAMDTTPMLWRGNVYVPVRALGEGVGAKVSWDAASGATVVWAGDDAMKIWLGREAMDVNGASIALGSKVIMNDDGRVMVPLRVLAKQLGWDVDYSTLDWSVTLTKMMSQ</sequence>
<dbReference type="InterPro" id="IPR036582">
    <property type="entry name" value="Mao_N_sf"/>
</dbReference>
<dbReference type="InterPro" id="IPR012854">
    <property type="entry name" value="Cu_amine_oxidase-like_N"/>
</dbReference>
<comment type="caution">
    <text evidence="3">The sequence shown here is derived from an EMBL/GenBank/DDBJ whole genome shotgun (WGS) entry which is preliminary data.</text>
</comment>
<dbReference type="RefSeq" id="WP_161742982.1">
    <property type="nucleotide sequence ID" value="NZ_JAAAMV010000005.1"/>
</dbReference>
<dbReference type="SUPFAM" id="SSF55383">
    <property type="entry name" value="Copper amine oxidase, domain N"/>
    <property type="match status" value="1"/>
</dbReference>
<evidence type="ECO:0000313" key="4">
    <source>
        <dbReference type="Proteomes" id="UP000665561"/>
    </source>
</evidence>
<dbReference type="EMBL" id="JAAAMV010000005">
    <property type="protein sequence ID" value="NBD24175.1"/>
    <property type="molecule type" value="Genomic_DNA"/>
</dbReference>
<dbReference type="Gene3D" id="3.30.457.10">
    <property type="entry name" value="Copper amine oxidase-like, N-terminal domain"/>
    <property type="match status" value="1"/>
</dbReference>
<protein>
    <recommendedName>
        <fullName evidence="2">Copper amine oxidase-like N-terminal domain-containing protein</fullName>
    </recommendedName>
</protein>
<name>A0ABW9XNG6_9BACL</name>
<feature type="domain" description="Copper amine oxidase-like N-terminal" evidence="2">
    <location>
        <begin position="61"/>
        <end position="166"/>
    </location>
</feature>
<evidence type="ECO:0000259" key="2">
    <source>
        <dbReference type="Pfam" id="PF07833"/>
    </source>
</evidence>
<proteinExistence type="predicted"/>
<feature type="chain" id="PRO_5047464851" description="Copper amine oxidase-like N-terminal domain-containing protein" evidence="1">
    <location>
        <begin position="25"/>
        <end position="173"/>
    </location>
</feature>
<reference evidence="3 4" key="1">
    <citation type="submission" date="2020-01" db="EMBL/GenBank/DDBJ databases">
        <title>Paenibacillus soybeanensis sp. nov. isolated from the nodules of soybean (Glycine max(L.) Merr).</title>
        <authorList>
            <person name="Wang H."/>
        </authorList>
    </citation>
    <scope>NUCLEOTIDE SEQUENCE [LARGE SCALE GENOMIC DNA]</scope>
    <source>
        <strain evidence="3 4">T1</strain>
    </source>
</reference>
<feature type="signal peptide" evidence="1">
    <location>
        <begin position="1"/>
        <end position="24"/>
    </location>
</feature>
<keyword evidence="1" id="KW-0732">Signal</keyword>
<evidence type="ECO:0000256" key="1">
    <source>
        <dbReference type="SAM" id="SignalP"/>
    </source>
</evidence>